<feature type="region of interest" description="Disordered" evidence="1">
    <location>
        <begin position="257"/>
        <end position="321"/>
    </location>
</feature>
<organism evidence="3 4">
    <name type="scientific">Lophium mytilinum</name>
    <dbReference type="NCBI Taxonomy" id="390894"/>
    <lineage>
        <taxon>Eukaryota</taxon>
        <taxon>Fungi</taxon>
        <taxon>Dikarya</taxon>
        <taxon>Ascomycota</taxon>
        <taxon>Pezizomycotina</taxon>
        <taxon>Dothideomycetes</taxon>
        <taxon>Pleosporomycetidae</taxon>
        <taxon>Mytilinidiales</taxon>
        <taxon>Mytilinidiaceae</taxon>
        <taxon>Lophium</taxon>
    </lineage>
</organism>
<feature type="compositionally biased region" description="Low complexity" evidence="1">
    <location>
        <begin position="119"/>
        <end position="135"/>
    </location>
</feature>
<reference evidence="3" key="1">
    <citation type="journal article" date="2020" name="Stud. Mycol.">
        <title>101 Dothideomycetes genomes: a test case for predicting lifestyles and emergence of pathogens.</title>
        <authorList>
            <person name="Haridas S."/>
            <person name="Albert R."/>
            <person name="Binder M."/>
            <person name="Bloem J."/>
            <person name="Labutti K."/>
            <person name="Salamov A."/>
            <person name="Andreopoulos B."/>
            <person name="Baker S."/>
            <person name="Barry K."/>
            <person name="Bills G."/>
            <person name="Bluhm B."/>
            <person name="Cannon C."/>
            <person name="Castanera R."/>
            <person name="Culley D."/>
            <person name="Daum C."/>
            <person name="Ezra D."/>
            <person name="Gonzalez J."/>
            <person name="Henrissat B."/>
            <person name="Kuo A."/>
            <person name="Liang C."/>
            <person name="Lipzen A."/>
            <person name="Lutzoni F."/>
            <person name="Magnuson J."/>
            <person name="Mondo S."/>
            <person name="Nolan M."/>
            <person name="Ohm R."/>
            <person name="Pangilinan J."/>
            <person name="Park H.-J."/>
            <person name="Ramirez L."/>
            <person name="Alfaro M."/>
            <person name="Sun H."/>
            <person name="Tritt A."/>
            <person name="Yoshinaga Y."/>
            <person name="Zwiers L.-H."/>
            <person name="Turgeon B."/>
            <person name="Goodwin S."/>
            <person name="Spatafora J."/>
            <person name="Crous P."/>
            <person name="Grigoriev I."/>
        </authorList>
    </citation>
    <scope>NUCLEOTIDE SEQUENCE</scope>
    <source>
        <strain evidence="3">CBS 269.34</strain>
    </source>
</reference>
<feature type="region of interest" description="Disordered" evidence="1">
    <location>
        <begin position="864"/>
        <end position="912"/>
    </location>
</feature>
<dbReference type="Proteomes" id="UP000799750">
    <property type="component" value="Unassembled WGS sequence"/>
</dbReference>
<feature type="region of interest" description="Disordered" evidence="1">
    <location>
        <begin position="1"/>
        <end position="157"/>
    </location>
</feature>
<dbReference type="OrthoDB" id="5300331at2759"/>
<evidence type="ECO:0000259" key="2">
    <source>
        <dbReference type="Pfam" id="PF26013"/>
    </source>
</evidence>
<feature type="compositionally biased region" description="Low complexity" evidence="1">
    <location>
        <begin position="273"/>
        <end position="291"/>
    </location>
</feature>
<proteinExistence type="predicted"/>
<feature type="compositionally biased region" description="Basic residues" evidence="1">
    <location>
        <begin position="903"/>
        <end position="912"/>
    </location>
</feature>
<gene>
    <name evidence="3" type="ORF">BU16DRAFT_542044</name>
</gene>
<feature type="compositionally biased region" description="Pro residues" evidence="1">
    <location>
        <begin position="81"/>
        <end position="90"/>
    </location>
</feature>
<dbReference type="EMBL" id="MU004194">
    <property type="protein sequence ID" value="KAF2492126.1"/>
    <property type="molecule type" value="Genomic_DNA"/>
</dbReference>
<feature type="domain" description="DUF8004" evidence="2">
    <location>
        <begin position="412"/>
        <end position="505"/>
    </location>
</feature>
<feature type="compositionally biased region" description="Low complexity" evidence="1">
    <location>
        <begin position="827"/>
        <end position="836"/>
    </location>
</feature>
<feature type="region of interest" description="Disordered" evidence="1">
    <location>
        <begin position="827"/>
        <end position="848"/>
    </location>
</feature>
<keyword evidence="4" id="KW-1185">Reference proteome</keyword>
<evidence type="ECO:0000256" key="1">
    <source>
        <dbReference type="SAM" id="MobiDB-lite"/>
    </source>
</evidence>
<accession>A0A6A6QJD8</accession>
<feature type="compositionally biased region" description="Polar residues" evidence="1">
    <location>
        <begin position="294"/>
        <end position="317"/>
    </location>
</feature>
<dbReference type="AlphaFoldDB" id="A0A6A6QJD8"/>
<dbReference type="PANTHER" id="PTHR39601:SF2">
    <property type="entry name" value="CHORIOGENIN HMINOR"/>
    <property type="match status" value="1"/>
</dbReference>
<feature type="compositionally biased region" description="Polar residues" evidence="1">
    <location>
        <begin position="108"/>
        <end position="118"/>
    </location>
</feature>
<protein>
    <recommendedName>
        <fullName evidence="2">DUF8004 domain-containing protein</fullName>
    </recommendedName>
</protein>
<name>A0A6A6QJD8_9PEZI</name>
<feature type="compositionally biased region" description="Low complexity" evidence="1">
    <location>
        <begin position="17"/>
        <end position="47"/>
    </location>
</feature>
<sequence>MAAPQARAPSKNRASRRISSFFSSASSASDSSSLATSDSVRSAQSSSRLAPEDSTAAWQPPPQPIRKLTKERVVSHNSAPAYPPPPPPPAASLTGPPSITPVHAEPASTLQPPSISTTPPLLASQPPSRASSRPQTPIAGNLIIPETLPTHTHDKKTKRKSFLFGARGSNDHVHDARSGGQDPLAWVIGHQGKVQYNLSILMGAEKVPELWDENGDTFVYLFPRNSGKGPSFRVDSSVYSSSPRLTKLAFGRLYSEGGADRSVSNPAPPRPASRPSSRPSSRPASRQTSRPVSPDQSNHDSVQGSSDGSKGSRTLSDTTDDIPTETHLYIPIALSTDTAPTFANAPEPHLNTADVDKLIAYRNFFAFLLGQSLVATERNSSMFDIFLRISDILEYYEFSNLDGSSYGEVAAGSFDSYVDELHLADVRKSREKNIEAIVLGERMRSTMLYNEGFVHAAGRWEDIKKCNSSKFHLIKPLTLNRIERAAMDLEDRLKTVTSRLEDFDFPSVFAGIMNSKMAEEGKIVRFEAWKTGFLAARKHVYSYYKGKYGSWPPKASSKKNNLEISGMNRLVLLDVYHDVSCLYDLLVDRDHMTTRTADGLMEDEEAHDIPAVTIRALRKALSEYDRSSPPVQPPVPFDVPRWPSLKGVKKDYGLGDEKKDTKARNKKLKEDEISKALENSYNKDSILSTRFLDSFREFERKAAKGKTLQEICDQRTGQWMFMYAVIQALPMVVIDASGIHWTDGVEYFLCQPPRSGVPWAREDLSAQRSWFGVAGTSNVIHLPSDVVEHGVEAIYLRSHCWQMSHKWTEGKPLMAAALLETMQDSVLPDPGLLQPPGGIGRTGSPDRRRESVMNLGLEALPVPAGAVNPAMRPASSNDPTKTFDAILESTAAENAKKAEHAKEKHKGKKNKK</sequence>
<evidence type="ECO:0000313" key="4">
    <source>
        <dbReference type="Proteomes" id="UP000799750"/>
    </source>
</evidence>
<dbReference type="PANTHER" id="PTHR39601">
    <property type="entry name" value="CHORIOGENIN HMINOR"/>
    <property type="match status" value="1"/>
</dbReference>
<dbReference type="InterPro" id="IPR058317">
    <property type="entry name" value="DUF8004"/>
</dbReference>
<evidence type="ECO:0000313" key="3">
    <source>
        <dbReference type="EMBL" id="KAF2492126.1"/>
    </source>
</evidence>
<dbReference type="Pfam" id="PF26013">
    <property type="entry name" value="DUF8004"/>
    <property type="match status" value="1"/>
</dbReference>